<dbReference type="InterPro" id="IPR013320">
    <property type="entry name" value="ConA-like_dom_sf"/>
</dbReference>
<accession>J9H7B5</accession>
<evidence type="ECO:0000313" key="2">
    <source>
        <dbReference type="EMBL" id="EJX10100.1"/>
    </source>
</evidence>
<reference evidence="2" key="1">
    <citation type="journal article" date="2012" name="PLoS ONE">
        <title>Gene sets for utilization of primary and secondary nutrition supplies in the distal gut of endangered iberian lynx.</title>
        <authorList>
            <person name="Alcaide M."/>
            <person name="Messina E."/>
            <person name="Richter M."/>
            <person name="Bargiela R."/>
            <person name="Peplies J."/>
            <person name="Huws S.A."/>
            <person name="Newbold C.J."/>
            <person name="Golyshin P.N."/>
            <person name="Simon M.A."/>
            <person name="Lopez G."/>
            <person name="Yakimov M.M."/>
            <person name="Ferrer M."/>
        </authorList>
    </citation>
    <scope>NUCLEOTIDE SEQUENCE</scope>
</reference>
<sequence length="430" mass="47756">MKTKDILLTLAPKSARCATLIAAVLLTATGCDNTDYTDRSPVDNLVYIDAASQKDMATYSFNGTVESGQQQLAAQLIRPVEQDITVDFCADASLVADYNARLGTDYAMLDARHYSFSSPQAVIRQGRIVSDPVTLDFKDLTALEMDHTYLLPVTIAQVSGGLGTLDGSRTLCYVVRRSSAITTAASLKNNYFEVPGFDKGSPTAEVVNDLKQLTYEAIIRVNSFRDANNRLREISTIMGIEQKCLLRIGDAYFNPQQLQFAYQEQKFPNADKSKLLNEGEWYHVAVTLDTEKNEAVMYLDGREHGRVKNYGDGTPVSLGRQKRATPGKNDGDFMFKIGHSYGEPNDMSRMLDGEICEVRIWSVARTAEDIYRDMYRIDDPAQAEGLCAYWKFNEGAGNIVKDWSGHGNNAVAHTDVVWPSGIEVTVKNRE</sequence>
<comment type="caution">
    <text evidence="2">The sequence shown here is derived from an EMBL/GenBank/DDBJ whole genome shotgun (WGS) entry which is preliminary data.</text>
</comment>
<dbReference type="Pfam" id="PF13385">
    <property type="entry name" value="Laminin_G_3"/>
    <property type="match status" value="1"/>
</dbReference>
<dbReference type="AlphaFoldDB" id="J9H7B5"/>
<feature type="domain" description="BT-3987-like N-terminal" evidence="1">
    <location>
        <begin position="43"/>
        <end position="160"/>
    </location>
</feature>
<name>J9H7B5_9ZZZZ</name>
<evidence type="ECO:0000259" key="1">
    <source>
        <dbReference type="Pfam" id="PF08522"/>
    </source>
</evidence>
<protein>
    <recommendedName>
        <fullName evidence="1">BT-3987-like N-terminal domain-containing protein</fullName>
    </recommendedName>
</protein>
<dbReference type="PROSITE" id="PS51257">
    <property type="entry name" value="PROKAR_LIPOPROTEIN"/>
    <property type="match status" value="1"/>
</dbReference>
<dbReference type="SUPFAM" id="SSF49899">
    <property type="entry name" value="Concanavalin A-like lectins/glucanases"/>
    <property type="match status" value="1"/>
</dbReference>
<dbReference type="Gene3D" id="2.60.120.200">
    <property type="match status" value="1"/>
</dbReference>
<gene>
    <name evidence="2" type="ORF">EVA_01784</name>
</gene>
<dbReference type="EMBL" id="AMCI01000252">
    <property type="protein sequence ID" value="EJX10100.1"/>
    <property type="molecule type" value="Genomic_DNA"/>
</dbReference>
<dbReference type="Pfam" id="PF08522">
    <property type="entry name" value="BT_3987-like_N"/>
    <property type="match status" value="1"/>
</dbReference>
<dbReference type="Gene3D" id="2.60.40.1740">
    <property type="entry name" value="hypothetical protein (bacova_03559)"/>
    <property type="match status" value="1"/>
</dbReference>
<dbReference type="InterPro" id="IPR013728">
    <property type="entry name" value="BT_3987-like_N"/>
</dbReference>
<organism evidence="2">
    <name type="scientific">gut metagenome</name>
    <dbReference type="NCBI Taxonomy" id="749906"/>
    <lineage>
        <taxon>unclassified sequences</taxon>
        <taxon>metagenomes</taxon>
        <taxon>organismal metagenomes</taxon>
    </lineage>
</organism>
<proteinExistence type="predicted"/>